<dbReference type="EMBL" id="BAAANL010000001">
    <property type="protein sequence ID" value="GAA1853353.1"/>
    <property type="molecule type" value="Genomic_DNA"/>
</dbReference>
<sequence>MTEALTLTPEEAIALVRPGSGLPTFISDVKVDDGTASAQADLRKLVDAPTAVKAAAKIVPTLNASFVVRDVTDGVATFDLKADAAGLPVGKLLGLAQPVVKGLLKEKGLPEDVVSLGSGTFSVNLAHVLKDKVASVTGVVLDDGKVTIEGSPA</sequence>
<dbReference type="RefSeq" id="WP_344099635.1">
    <property type="nucleotide sequence ID" value="NZ_BAAANL010000001.1"/>
</dbReference>
<proteinExistence type="predicted"/>
<dbReference type="Proteomes" id="UP001501094">
    <property type="component" value="Unassembled WGS sequence"/>
</dbReference>
<protein>
    <submittedName>
        <fullName evidence="1">Uncharacterized protein</fullName>
    </submittedName>
</protein>
<evidence type="ECO:0000313" key="1">
    <source>
        <dbReference type="EMBL" id="GAA1853353.1"/>
    </source>
</evidence>
<comment type="caution">
    <text evidence="1">The sequence shown here is derived from an EMBL/GenBank/DDBJ whole genome shotgun (WGS) entry which is preliminary data.</text>
</comment>
<name>A0ABP4ZE81_9MICO</name>
<reference evidence="2" key="1">
    <citation type="journal article" date="2019" name="Int. J. Syst. Evol. Microbiol.">
        <title>The Global Catalogue of Microorganisms (GCM) 10K type strain sequencing project: providing services to taxonomists for standard genome sequencing and annotation.</title>
        <authorList>
            <consortium name="The Broad Institute Genomics Platform"/>
            <consortium name="The Broad Institute Genome Sequencing Center for Infectious Disease"/>
            <person name="Wu L."/>
            <person name="Ma J."/>
        </authorList>
    </citation>
    <scope>NUCLEOTIDE SEQUENCE [LARGE SCALE GENOMIC DNA]</scope>
    <source>
        <strain evidence="2">JCM 14326</strain>
    </source>
</reference>
<evidence type="ECO:0000313" key="2">
    <source>
        <dbReference type="Proteomes" id="UP001501094"/>
    </source>
</evidence>
<keyword evidence="2" id="KW-1185">Reference proteome</keyword>
<accession>A0ABP4ZE81</accession>
<gene>
    <name evidence="1" type="ORF">GCM10009751_07510</name>
</gene>
<organism evidence="1 2">
    <name type="scientific">Myceligenerans crystallogenes</name>
    <dbReference type="NCBI Taxonomy" id="316335"/>
    <lineage>
        <taxon>Bacteria</taxon>
        <taxon>Bacillati</taxon>
        <taxon>Actinomycetota</taxon>
        <taxon>Actinomycetes</taxon>
        <taxon>Micrococcales</taxon>
        <taxon>Promicromonosporaceae</taxon>
        <taxon>Myceligenerans</taxon>
    </lineage>
</organism>